<keyword evidence="1" id="KW-1133">Transmembrane helix</keyword>
<keyword evidence="3" id="KW-1185">Reference proteome</keyword>
<keyword evidence="1" id="KW-0472">Membrane</keyword>
<name>A0ABN1NYP1_9ACTN</name>
<evidence type="ECO:0000313" key="3">
    <source>
        <dbReference type="Proteomes" id="UP001500418"/>
    </source>
</evidence>
<feature type="transmembrane region" description="Helical" evidence="1">
    <location>
        <begin position="20"/>
        <end position="39"/>
    </location>
</feature>
<accession>A0ABN1NYP1</accession>
<keyword evidence="1" id="KW-0812">Transmembrane</keyword>
<evidence type="ECO:0008006" key="4">
    <source>
        <dbReference type="Google" id="ProtNLM"/>
    </source>
</evidence>
<dbReference type="EMBL" id="BAAAID010000005">
    <property type="protein sequence ID" value="GAA0919654.1"/>
    <property type="molecule type" value="Genomic_DNA"/>
</dbReference>
<reference evidence="2 3" key="1">
    <citation type="journal article" date="2019" name="Int. J. Syst. Evol. Microbiol.">
        <title>The Global Catalogue of Microorganisms (GCM) 10K type strain sequencing project: providing services to taxonomists for standard genome sequencing and annotation.</title>
        <authorList>
            <consortium name="The Broad Institute Genomics Platform"/>
            <consortium name="The Broad Institute Genome Sequencing Center for Infectious Disease"/>
            <person name="Wu L."/>
            <person name="Ma J."/>
        </authorList>
    </citation>
    <scope>NUCLEOTIDE SEQUENCE [LARGE SCALE GENOMIC DNA]</scope>
    <source>
        <strain evidence="2 3">JCM 11444</strain>
    </source>
</reference>
<dbReference type="Proteomes" id="UP001500418">
    <property type="component" value="Unassembled WGS sequence"/>
</dbReference>
<organism evidence="2 3">
    <name type="scientific">Streptomyces rhizosphaericus</name>
    <dbReference type="NCBI Taxonomy" id="114699"/>
    <lineage>
        <taxon>Bacteria</taxon>
        <taxon>Bacillati</taxon>
        <taxon>Actinomycetota</taxon>
        <taxon>Actinomycetes</taxon>
        <taxon>Kitasatosporales</taxon>
        <taxon>Streptomycetaceae</taxon>
        <taxon>Streptomyces</taxon>
        <taxon>Streptomyces violaceusniger group</taxon>
    </lineage>
</organism>
<comment type="caution">
    <text evidence="2">The sequence shown here is derived from an EMBL/GenBank/DDBJ whole genome shotgun (WGS) entry which is preliminary data.</text>
</comment>
<proteinExistence type="predicted"/>
<sequence length="142" mass="15348">MDELHYARRIARQPHPPPLVYWGVGAALAVATASLLTLFSVYGANTTESRVAYGSSGLVLTVAIGILLSGINKRRRCVFAAYAVGLQLAAALNPRIEEQRLDPNFWPHADEELDRLQGFLARSGAYRQAEALAKARSGALDG</sequence>
<feature type="transmembrane region" description="Helical" evidence="1">
    <location>
        <begin position="51"/>
        <end position="71"/>
    </location>
</feature>
<gene>
    <name evidence="2" type="ORF">GCM10009575_011800</name>
</gene>
<protein>
    <recommendedName>
        <fullName evidence="4">Integral membrane protein</fullName>
    </recommendedName>
</protein>
<evidence type="ECO:0000313" key="2">
    <source>
        <dbReference type="EMBL" id="GAA0919654.1"/>
    </source>
</evidence>
<evidence type="ECO:0000256" key="1">
    <source>
        <dbReference type="SAM" id="Phobius"/>
    </source>
</evidence>